<protein>
    <submittedName>
        <fullName evidence="1">Uncharacterized protein</fullName>
    </submittedName>
</protein>
<sequence length="357" mass="39959">MKTATHLHSFDLLLPSHATCCILELLQSIQFLMPLKLEISIFVNSFKPRLHSSTYIINFKVSVRKFSSQMFLYAPSVRAQLFHGWQKYFLVPFADAMYIKIQKILLRRVMAEMKETWKMNSGIFSRVRPTFTFFVTITDKLCASMWNSGPPLSCGKYGATYPATLRSNAPTQFRYRPKNATLCSTIAMAENKTTEQAEHASSPSSLLASSCTLPAQNPRASEPASTTIPIPPILSNPLAESPTSTTALRWAVYPWAITSPAVHLLPIKPLLSSSHPAPKRDHPCKGDPYSGINTQIPIVSLDSARRMSVYFVGGMYTDKCYCKYPKCDRRSGAGRLWVHPSSRAIQNDEMNYSMLGS</sequence>
<dbReference type="EMBL" id="MU003538">
    <property type="protein sequence ID" value="KAF2464290.1"/>
    <property type="molecule type" value="Genomic_DNA"/>
</dbReference>
<proteinExistence type="predicted"/>
<keyword evidence="2" id="KW-1185">Reference proteome</keyword>
<gene>
    <name evidence="1" type="ORF">BDR25DRAFT_361792</name>
</gene>
<evidence type="ECO:0000313" key="1">
    <source>
        <dbReference type="EMBL" id="KAF2464290.1"/>
    </source>
</evidence>
<accession>A0ACB6QCR5</accession>
<organism evidence="1 2">
    <name type="scientific">Lindgomyces ingoldianus</name>
    <dbReference type="NCBI Taxonomy" id="673940"/>
    <lineage>
        <taxon>Eukaryota</taxon>
        <taxon>Fungi</taxon>
        <taxon>Dikarya</taxon>
        <taxon>Ascomycota</taxon>
        <taxon>Pezizomycotina</taxon>
        <taxon>Dothideomycetes</taxon>
        <taxon>Pleosporomycetidae</taxon>
        <taxon>Pleosporales</taxon>
        <taxon>Lindgomycetaceae</taxon>
        <taxon>Lindgomyces</taxon>
    </lineage>
</organism>
<reference evidence="1" key="1">
    <citation type="journal article" date="2020" name="Stud. Mycol.">
        <title>101 Dothideomycetes genomes: a test case for predicting lifestyles and emergence of pathogens.</title>
        <authorList>
            <person name="Haridas S."/>
            <person name="Albert R."/>
            <person name="Binder M."/>
            <person name="Bloem J."/>
            <person name="Labutti K."/>
            <person name="Salamov A."/>
            <person name="Andreopoulos B."/>
            <person name="Baker S."/>
            <person name="Barry K."/>
            <person name="Bills G."/>
            <person name="Bluhm B."/>
            <person name="Cannon C."/>
            <person name="Castanera R."/>
            <person name="Culley D."/>
            <person name="Daum C."/>
            <person name="Ezra D."/>
            <person name="Gonzalez J."/>
            <person name="Henrissat B."/>
            <person name="Kuo A."/>
            <person name="Liang C."/>
            <person name="Lipzen A."/>
            <person name="Lutzoni F."/>
            <person name="Magnuson J."/>
            <person name="Mondo S."/>
            <person name="Nolan M."/>
            <person name="Ohm R."/>
            <person name="Pangilinan J."/>
            <person name="Park H.-J."/>
            <person name="Ramirez L."/>
            <person name="Alfaro M."/>
            <person name="Sun H."/>
            <person name="Tritt A."/>
            <person name="Yoshinaga Y."/>
            <person name="Zwiers L.-H."/>
            <person name="Turgeon B."/>
            <person name="Goodwin S."/>
            <person name="Spatafora J."/>
            <person name="Crous P."/>
            <person name="Grigoriev I."/>
        </authorList>
    </citation>
    <scope>NUCLEOTIDE SEQUENCE</scope>
    <source>
        <strain evidence="1">ATCC 200398</strain>
    </source>
</reference>
<dbReference type="Proteomes" id="UP000799755">
    <property type="component" value="Unassembled WGS sequence"/>
</dbReference>
<name>A0ACB6QCR5_9PLEO</name>
<evidence type="ECO:0000313" key="2">
    <source>
        <dbReference type="Proteomes" id="UP000799755"/>
    </source>
</evidence>
<comment type="caution">
    <text evidence="1">The sequence shown here is derived from an EMBL/GenBank/DDBJ whole genome shotgun (WGS) entry which is preliminary data.</text>
</comment>